<dbReference type="PROSITE" id="PS50280">
    <property type="entry name" value="SET"/>
    <property type="match status" value="2"/>
</dbReference>
<feature type="region of interest" description="Disordered" evidence="1">
    <location>
        <begin position="497"/>
        <end position="523"/>
    </location>
</feature>
<feature type="domain" description="SET" evidence="2">
    <location>
        <begin position="763"/>
        <end position="904"/>
    </location>
</feature>
<name>A0A7S2UP20_9STRA</name>
<evidence type="ECO:0000256" key="1">
    <source>
        <dbReference type="SAM" id="MobiDB-lite"/>
    </source>
</evidence>
<gene>
    <name evidence="3" type="ORF">ASEP1449_LOCUS17698</name>
</gene>
<protein>
    <recommendedName>
        <fullName evidence="2">SET domain-containing protein</fullName>
    </recommendedName>
</protein>
<evidence type="ECO:0000313" key="3">
    <source>
        <dbReference type="EMBL" id="CAD9825864.1"/>
    </source>
</evidence>
<dbReference type="GO" id="GO:0005700">
    <property type="term" value="C:polytene chromosome"/>
    <property type="evidence" value="ECO:0007669"/>
    <property type="project" value="TreeGrafter"/>
</dbReference>
<dbReference type="GO" id="GO:0006357">
    <property type="term" value="P:regulation of transcription by RNA polymerase II"/>
    <property type="evidence" value="ECO:0007669"/>
    <property type="project" value="TreeGrafter"/>
</dbReference>
<reference evidence="3" key="1">
    <citation type="submission" date="2021-01" db="EMBL/GenBank/DDBJ databases">
        <authorList>
            <person name="Corre E."/>
            <person name="Pelletier E."/>
            <person name="Niang G."/>
            <person name="Scheremetjew M."/>
            <person name="Finn R."/>
            <person name="Kale V."/>
            <person name="Holt S."/>
            <person name="Cochrane G."/>
            <person name="Meng A."/>
            <person name="Brown T."/>
            <person name="Cohen L."/>
        </authorList>
    </citation>
    <scope>NUCLEOTIDE SEQUENCE</scope>
    <source>
        <strain evidence="3">CCMP2084</strain>
    </source>
</reference>
<dbReference type="PANTHER" id="PTHR46167:SF1">
    <property type="entry name" value="N-LYSINE METHYLTRANSFERASE KMT5A"/>
    <property type="match status" value="1"/>
</dbReference>
<organism evidence="3">
    <name type="scientific">Attheya septentrionalis</name>
    <dbReference type="NCBI Taxonomy" id="420275"/>
    <lineage>
        <taxon>Eukaryota</taxon>
        <taxon>Sar</taxon>
        <taxon>Stramenopiles</taxon>
        <taxon>Ochrophyta</taxon>
        <taxon>Bacillariophyta</taxon>
        <taxon>Coscinodiscophyceae</taxon>
        <taxon>Chaetocerotophycidae</taxon>
        <taxon>Chaetocerotales</taxon>
        <taxon>Attheyaceae</taxon>
        <taxon>Attheya</taxon>
    </lineage>
</organism>
<dbReference type="AlphaFoldDB" id="A0A7S2UP20"/>
<dbReference type="InterPro" id="IPR001214">
    <property type="entry name" value="SET_dom"/>
</dbReference>
<dbReference type="InterPro" id="IPR046341">
    <property type="entry name" value="SET_dom_sf"/>
</dbReference>
<dbReference type="GO" id="GO:0005634">
    <property type="term" value="C:nucleus"/>
    <property type="evidence" value="ECO:0007669"/>
    <property type="project" value="TreeGrafter"/>
</dbReference>
<sequence length="932" mass="105546">MLAKSHTGLVNVDLLRPYTVDGSCRDLAHCRHGPDAGAATPYHGKESLANGDMEAGMELFVEYGDEWFADREWKFGVLPLSDDFLDADELIQDFYETHKTAFQTIHDDHDIMTNLQDRWDGILMNQKDEDEGLVMALPTDVRDMDEVRQTGSARHSVPNVVRSLEWLDEHGICLDNIEPKMSSSVVGQRGAFATRSLREGQVIAPAPLVHMQRHFLHLYQEERDKSDPQLVSDQLLLNYCYGHANSSLVFFPYAPIVNYINHSPTVPNAKIRWSQHSSYEHANWTHTDHKSVDDIMKHDAAALLMEFVATRDIGKGEEILIDYGPKWQDAWNTHVQQWTTPSDAETFFPAAYWNENESLILTSKEQIEHPYPSNVVLLCFLQRKIQEMYRVDNSTTIGPQYIWEPHDDDHEVMDGMGNAKKCEILKRSVRRNDGDDDERSYYGVRVFGKEDRSWIVAGLPREFVEFYDKPYTSNQHLRHAFRHEIHLPDDLFPSNWMDLTPSSSSTPNPNPNKDTDEKPPGSLETCGLFLAESSIPNAGFGLYTGKDISSGDDISYPDLAIQVEHNSGVSSAGLLDPYFWDANKMDVSNEAKNVRSLVPGIGMLANSHPGVDNAWFQDLKVDSAGLHRSKDTGTGGFTNQHDVRHQANIFIPAGMELFPNNDDSWFLSRNETIGNIPLRRDYSAADELLDHFWSLVEGDVTSDFAKDLWELAWVDIGIRSDRVKKALPTDLDGVVDVMQNHFDSTAVYSIPKSTRSLDWLNENGLCVDNIKPGPSTISQAGPGAFATRSIPRGHTITSSPIIPIHRQQIVHTSQGTESLLLNYCYGFPNSPVLLFPYGPVVNFINHNSVEPNAYIRWSNFTTHTQEWLEMSVDEKIHQDTVKPLLEFVATRDIRAGEEVMIDYGSRWEESWDKHVEKWNPPPGTEEYVSASE</sequence>
<feature type="domain" description="SET" evidence="2">
    <location>
        <begin position="175"/>
        <end position="324"/>
    </location>
</feature>
<dbReference type="SUPFAM" id="SSF82199">
    <property type="entry name" value="SET domain"/>
    <property type="match status" value="2"/>
</dbReference>
<dbReference type="GO" id="GO:0042799">
    <property type="term" value="F:histone H4K20 methyltransferase activity"/>
    <property type="evidence" value="ECO:0007669"/>
    <property type="project" value="TreeGrafter"/>
</dbReference>
<dbReference type="SMART" id="SM00317">
    <property type="entry name" value="SET"/>
    <property type="match status" value="2"/>
</dbReference>
<dbReference type="EMBL" id="HBHQ01026161">
    <property type="protein sequence ID" value="CAD9825864.1"/>
    <property type="molecule type" value="Transcribed_RNA"/>
</dbReference>
<dbReference type="Pfam" id="PF00856">
    <property type="entry name" value="SET"/>
    <property type="match status" value="2"/>
</dbReference>
<dbReference type="PANTHER" id="PTHR46167">
    <property type="entry name" value="N-LYSINE METHYLTRANSFERASE KMT5A"/>
    <property type="match status" value="1"/>
</dbReference>
<dbReference type="Gene3D" id="2.170.270.10">
    <property type="entry name" value="SET domain"/>
    <property type="match status" value="2"/>
</dbReference>
<evidence type="ECO:0000259" key="2">
    <source>
        <dbReference type="PROSITE" id="PS50280"/>
    </source>
</evidence>
<dbReference type="InterPro" id="IPR051760">
    <property type="entry name" value="KMT5A"/>
</dbReference>
<proteinExistence type="predicted"/>
<accession>A0A7S2UP20</accession>